<evidence type="ECO:0000313" key="3">
    <source>
        <dbReference type="Proteomes" id="UP000027265"/>
    </source>
</evidence>
<feature type="region of interest" description="Disordered" evidence="1">
    <location>
        <begin position="57"/>
        <end position="128"/>
    </location>
</feature>
<protein>
    <recommendedName>
        <fullName evidence="4">Sjogrens syndrome scleroderma autoantigen 1 family protein</fullName>
    </recommendedName>
</protein>
<sequence>MSSISDVSSKLGTYMLRGWVLTDRTCPNAGCNVPLMRSPASRTPVVQFCVSCDGDPDAPPVRTPAQVTAVRQSSDIRPPSLSSIDASTHYSRSSTPPTEISSGLSSPTFAPPPIDPEELQRRRQQSDRASAEIGKLLLQGWAMLADECPNSQCHGIPLMRPPKAGGGKDPRKLCVACETTYVDEKDSDGFDRLVPASQPGEVNLGEPGPSSDGMGPSSPATARDKGKSIALDETPMPTKRPLSSPTGAPQLSVPFKHPRLVGPFGAPHASTSIHALTPSPALESTARSLETTLQVLSDKLTTLSSVRSLDLQSISQTAETISKVTEALGQVKQLESKFFHSF</sequence>
<reference evidence="3" key="1">
    <citation type="journal article" date="2014" name="Proc. Natl. Acad. Sci. U.S.A.">
        <title>Extensive sampling of basidiomycete genomes demonstrates inadequacy of the white-rot/brown-rot paradigm for wood decay fungi.</title>
        <authorList>
            <person name="Riley R."/>
            <person name="Salamov A.A."/>
            <person name="Brown D.W."/>
            <person name="Nagy L.G."/>
            <person name="Floudas D."/>
            <person name="Held B.W."/>
            <person name="Levasseur A."/>
            <person name="Lombard V."/>
            <person name="Morin E."/>
            <person name="Otillar R."/>
            <person name="Lindquist E.A."/>
            <person name="Sun H."/>
            <person name="LaButti K.M."/>
            <person name="Schmutz J."/>
            <person name="Jabbour D."/>
            <person name="Luo H."/>
            <person name="Baker S.E."/>
            <person name="Pisabarro A.G."/>
            <person name="Walton J.D."/>
            <person name="Blanchette R.A."/>
            <person name="Henrissat B."/>
            <person name="Martin F."/>
            <person name="Cullen D."/>
            <person name="Hibbett D.S."/>
            <person name="Grigoriev I.V."/>
        </authorList>
    </citation>
    <scope>NUCLEOTIDE SEQUENCE [LARGE SCALE GENOMIC DNA]</scope>
    <source>
        <strain evidence="3">MUCL 33604</strain>
    </source>
</reference>
<dbReference type="STRING" id="933084.A0A067QQA9"/>
<dbReference type="Pfam" id="PF06677">
    <property type="entry name" value="Auto_anti-p27"/>
    <property type="match status" value="2"/>
</dbReference>
<dbReference type="InterPro" id="IPR009563">
    <property type="entry name" value="SSSCA1"/>
</dbReference>
<dbReference type="OrthoDB" id="28939at2759"/>
<dbReference type="EMBL" id="KL197709">
    <property type="protein sequence ID" value="KDQ64851.1"/>
    <property type="molecule type" value="Genomic_DNA"/>
</dbReference>
<organism evidence="2 3">
    <name type="scientific">Jaapia argillacea MUCL 33604</name>
    <dbReference type="NCBI Taxonomy" id="933084"/>
    <lineage>
        <taxon>Eukaryota</taxon>
        <taxon>Fungi</taxon>
        <taxon>Dikarya</taxon>
        <taxon>Basidiomycota</taxon>
        <taxon>Agaricomycotina</taxon>
        <taxon>Agaricomycetes</taxon>
        <taxon>Agaricomycetidae</taxon>
        <taxon>Jaapiales</taxon>
        <taxon>Jaapiaceae</taxon>
        <taxon>Jaapia</taxon>
    </lineage>
</organism>
<dbReference type="PANTHER" id="PTHR16537:SF1">
    <property type="entry name" value="PROTEIN ZNRD2"/>
    <property type="match status" value="1"/>
</dbReference>
<gene>
    <name evidence="2" type="ORF">JAAARDRAFT_52781</name>
</gene>
<proteinExistence type="predicted"/>
<dbReference type="InterPro" id="IPR051888">
    <property type="entry name" value="UPF0148_domain"/>
</dbReference>
<evidence type="ECO:0000313" key="2">
    <source>
        <dbReference type="EMBL" id="KDQ64851.1"/>
    </source>
</evidence>
<evidence type="ECO:0000256" key="1">
    <source>
        <dbReference type="SAM" id="MobiDB-lite"/>
    </source>
</evidence>
<evidence type="ECO:0008006" key="4">
    <source>
        <dbReference type="Google" id="ProtNLM"/>
    </source>
</evidence>
<feature type="region of interest" description="Disordered" evidence="1">
    <location>
        <begin position="187"/>
        <end position="256"/>
    </location>
</feature>
<feature type="compositionally biased region" description="Low complexity" evidence="1">
    <location>
        <begin position="205"/>
        <end position="219"/>
    </location>
</feature>
<feature type="compositionally biased region" description="Basic and acidic residues" evidence="1">
    <location>
        <begin position="118"/>
        <end position="128"/>
    </location>
</feature>
<feature type="compositionally biased region" description="Polar residues" evidence="1">
    <location>
        <begin position="65"/>
        <end position="108"/>
    </location>
</feature>
<dbReference type="Proteomes" id="UP000027265">
    <property type="component" value="Unassembled WGS sequence"/>
</dbReference>
<dbReference type="PANTHER" id="PTHR16537">
    <property type="entry name" value="SJOEGREN SYNDROME/SCLERODERMA AUTOANTIGEN 1"/>
    <property type="match status" value="1"/>
</dbReference>
<name>A0A067QQA9_9AGAM</name>
<keyword evidence="3" id="KW-1185">Reference proteome</keyword>
<dbReference type="HOGENOM" id="CLU_069689_0_0_1"/>
<accession>A0A067QQA9</accession>
<dbReference type="AlphaFoldDB" id="A0A067QQA9"/>
<dbReference type="InParanoid" id="A0A067QQA9"/>